<dbReference type="Gene3D" id="3.90.550.10">
    <property type="entry name" value="Spore Coat Polysaccharide Biosynthesis Protein SpsA, Chain A"/>
    <property type="match status" value="1"/>
</dbReference>
<dbReference type="RefSeq" id="WP_221598806.1">
    <property type="nucleotide sequence ID" value="NZ_JAIGNQ010000004.1"/>
</dbReference>
<protein>
    <submittedName>
        <fullName evidence="5">Glycosyltransferase family 2 protein</fullName>
    </submittedName>
</protein>
<keyword evidence="6" id="KW-1185">Reference proteome</keyword>
<keyword evidence="3" id="KW-0808">Transferase</keyword>
<comment type="similarity">
    <text evidence="1">Belongs to the glycosyltransferase 2 family.</text>
</comment>
<evidence type="ECO:0000256" key="3">
    <source>
        <dbReference type="ARBA" id="ARBA00022679"/>
    </source>
</evidence>
<proteinExistence type="inferred from homology"/>
<reference evidence="5 6" key="1">
    <citation type="submission" date="2021-08" db="EMBL/GenBank/DDBJ databases">
        <title>Comparative Genomics Analysis of the Genus Qipengyuania Reveals Extensive Genetic Diversity and Metabolic Versatility, Including the Description of Fifteen Novel Species.</title>
        <authorList>
            <person name="Liu Y."/>
        </authorList>
    </citation>
    <scope>NUCLEOTIDE SEQUENCE [LARGE SCALE GENOMIC DNA]</scope>
    <source>
        <strain evidence="5 6">GH25</strain>
    </source>
</reference>
<dbReference type="EMBL" id="JAIGNQ010000004">
    <property type="protein sequence ID" value="MBX7489724.1"/>
    <property type="molecule type" value="Genomic_DNA"/>
</dbReference>
<dbReference type="InterPro" id="IPR001173">
    <property type="entry name" value="Glyco_trans_2-like"/>
</dbReference>
<gene>
    <name evidence="5" type="ORF">K3177_14540</name>
</gene>
<dbReference type="CDD" id="cd00761">
    <property type="entry name" value="Glyco_tranf_GTA_type"/>
    <property type="match status" value="1"/>
</dbReference>
<evidence type="ECO:0000256" key="1">
    <source>
        <dbReference type="ARBA" id="ARBA00006739"/>
    </source>
</evidence>
<dbReference type="PANTHER" id="PTHR43630">
    <property type="entry name" value="POLY-BETA-1,6-N-ACETYL-D-GLUCOSAMINE SYNTHASE"/>
    <property type="match status" value="1"/>
</dbReference>
<dbReference type="SUPFAM" id="SSF53448">
    <property type="entry name" value="Nucleotide-diphospho-sugar transferases"/>
    <property type="match status" value="1"/>
</dbReference>
<name>A0ABS7JK13_9SPHN</name>
<organism evidence="5 6">
    <name type="scientific">Qipengyuania pacifica</name>
    <dbReference type="NCBI Taxonomy" id="2860199"/>
    <lineage>
        <taxon>Bacteria</taxon>
        <taxon>Pseudomonadati</taxon>
        <taxon>Pseudomonadota</taxon>
        <taxon>Alphaproteobacteria</taxon>
        <taxon>Sphingomonadales</taxon>
        <taxon>Erythrobacteraceae</taxon>
        <taxon>Qipengyuania</taxon>
    </lineage>
</organism>
<sequence>MTEKSKPVLVTVLAHNEEARIALCLDSLPLDDPDVQIWVVVNGSSDSTAEIVRGYAARGVRLVDYAKGGKSRSWNRFVLDEAPEAQTYVFVDGDAQLVAGSVNALRSCLEKSGANAASAVPMNGRNAEHYRRSMVREGGLFGDCYGLSGDFVRRIRTHGIRLPNDLVGDDGLIGALAHTDLGPESAWRHELVKVCPDAGFFCEPNRITLKGLRSQSARMVNYAVRRFQNRIITEIMRSEGPGGLPDNLAEAYPAALPGFKPRLSLQWYWFDRQALARMRAASGSSVGA</sequence>
<dbReference type="InterPro" id="IPR029044">
    <property type="entry name" value="Nucleotide-diphossugar_trans"/>
</dbReference>
<dbReference type="PANTHER" id="PTHR43630:SF1">
    <property type="entry name" value="POLY-BETA-1,6-N-ACETYL-D-GLUCOSAMINE SYNTHASE"/>
    <property type="match status" value="1"/>
</dbReference>
<comment type="caution">
    <text evidence="5">The sequence shown here is derived from an EMBL/GenBank/DDBJ whole genome shotgun (WGS) entry which is preliminary data.</text>
</comment>
<keyword evidence="2" id="KW-0328">Glycosyltransferase</keyword>
<dbReference type="Pfam" id="PF00535">
    <property type="entry name" value="Glycos_transf_2"/>
    <property type="match status" value="1"/>
</dbReference>
<feature type="domain" description="Glycosyltransferase 2-like" evidence="4">
    <location>
        <begin position="11"/>
        <end position="123"/>
    </location>
</feature>
<evidence type="ECO:0000256" key="2">
    <source>
        <dbReference type="ARBA" id="ARBA00022676"/>
    </source>
</evidence>
<dbReference type="Proteomes" id="UP000776651">
    <property type="component" value="Unassembled WGS sequence"/>
</dbReference>
<evidence type="ECO:0000259" key="4">
    <source>
        <dbReference type="Pfam" id="PF00535"/>
    </source>
</evidence>
<accession>A0ABS7JK13</accession>
<evidence type="ECO:0000313" key="5">
    <source>
        <dbReference type="EMBL" id="MBX7489724.1"/>
    </source>
</evidence>
<evidence type="ECO:0000313" key="6">
    <source>
        <dbReference type="Proteomes" id="UP000776651"/>
    </source>
</evidence>